<organism evidence="1 2">
    <name type="scientific">Eutypa lata (strain UCR-EL1)</name>
    <name type="common">Grapevine dieback disease fungus</name>
    <name type="synonym">Eutypa armeniacae</name>
    <dbReference type="NCBI Taxonomy" id="1287681"/>
    <lineage>
        <taxon>Eukaryota</taxon>
        <taxon>Fungi</taxon>
        <taxon>Dikarya</taxon>
        <taxon>Ascomycota</taxon>
        <taxon>Pezizomycotina</taxon>
        <taxon>Sordariomycetes</taxon>
        <taxon>Xylariomycetidae</taxon>
        <taxon>Xylariales</taxon>
        <taxon>Diatrypaceae</taxon>
        <taxon>Eutypa</taxon>
    </lineage>
</organism>
<evidence type="ECO:0000313" key="1">
    <source>
        <dbReference type="EMBL" id="EMR66711.1"/>
    </source>
</evidence>
<dbReference type="AlphaFoldDB" id="M7TA36"/>
<name>M7TA36_EUTLA</name>
<sequence>MPTSNRLERFDLAGGCNGIDAEYSLPACTTSELMNSKDFRKYADNFRKEHCLNEYGTEDAKMRLPFDKADVEYGLWAWDGPKDEQDILTFYGTRRMRRKWTLGTLLARAMLQMHARLLVLSAADSAAKLPLITLNHKQRGEWLIAVIEYDMHLRQKDMN</sequence>
<dbReference type="KEGG" id="ela:UCREL1_6255"/>
<protein>
    <submittedName>
        <fullName evidence="1">Uncharacterized protein</fullName>
    </submittedName>
</protein>
<reference evidence="2" key="1">
    <citation type="journal article" date="2013" name="Genome Announc.">
        <title>Draft genome sequence of the grapevine dieback fungus Eutypa lata UCR-EL1.</title>
        <authorList>
            <person name="Blanco-Ulate B."/>
            <person name="Rolshausen P.E."/>
            <person name="Cantu D."/>
        </authorList>
    </citation>
    <scope>NUCLEOTIDE SEQUENCE [LARGE SCALE GENOMIC DNA]</scope>
    <source>
        <strain evidence="2">UCR-EL1</strain>
    </source>
</reference>
<accession>M7TA36</accession>
<proteinExistence type="predicted"/>
<keyword evidence="2" id="KW-1185">Reference proteome</keyword>
<evidence type="ECO:0000313" key="2">
    <source>
        <dbReference type="Proteomes" id="UP000012174"/>
    </source>
</evidence>
<dbReference type="OrthoDB" id="4607048at2759"/>
<gene>
    <name evidence="1" type="ORF">UCREL1_6255</name>
</gene>
<dbReference type="Proteomes" id="UP000012174">
    <property type="component" value="Unassembled WGS sequence"/>
</dbReference>
<dbReference type="EMBL" id="KB706595">
    <property type="protein sequence ID" value="EMR66711.1"/>
    <property type="molecule type" value="Genomic_DNA"/>
</dbReference>
<dbReference type="HOGENOM" id="CLU_1660755_0_0_1"/>